<dbReference type="OrthoDB" id="6118148at2759"/>
<protein>
    <recommendedName>
        <fullName evidence="5">SUEL-type lectin domain-containing protein</fullName>
    </recommendedName>
</protein>
<dbReference type="AlphaFoldDB" id="A0A6J8CDB9"/>
<evidence type="ECO:0000256" key="2">
    <source>
        <dbReference type="SAM" id="Phobius"/>
    </source>
</evidence>
<evidence type="ECO:0008006" key="5">
    <source>
        <dbReference type="Google" id="ProtNLM"/>
    </source>
</evidence>
<feature type="region of interest" description="Disordered" evidence="1">
    <location>
        <begin position="329"/>
        <end position="350"/>
    </location>
</feature>
<evidence type="ECO:0000256" key="1">
    <source>
        <dbReference type="SAM" id="MobiDB-lite"/>
    </source>
</evidence>
<evidence type="ECO:0000313" key="3">
    <source>
        <dbReference type="EMBL" id="CAC5392887.1"/>
    </source>
</evidence>
<evidence type="ECO:0000313" key="4">
    <source>
        <dbReference type="Proteomes" id="UP000507470"/>
    </source>
</evidence>
<organism evidence="3 4">
    <name type="scientific">Mytilus coruscus</name>
    <name type="common">Sea mussel</name>
    <dbReference type="NCBI Taxonomy" id="42192"/>
    <lineage>
        <taxon>Eukaryota</taxon>
        <taxon>Metazoa</taxon>
        <taxon>Spiralia</taxon>
        <taxon>Lophotrochozoa</taxon>
        <taxon>Mollusca</taxon>
        <taxon>Bivalvia</taxon>
        <taxon>Autobranchia</taxon>
        <taxon>Pteriomorphia</taxon>
        <taxon>Mytilida</taxon>
        <taxon>Mytiloidea</taxon>
        <taxon>Mytilidae</taxon>
        <taxon>Mytilinae</taxon>
        <taxon>Mytilus</taxon>
    </lineage>
</organism>
<dbReference type="Proteomes" id="UP000507470">
    <property type="component" value="Unassembled WGS sequence"/>
</dbReference>
<proteinExistence type="predicted"/>
<sequence>MESLQFGSCNHLFCLQGLIFERLLCENSDAELNCPVGNAINDINITFHDVQDTCSLTDDVYQGTMALNSTYYPSCIGHNSCVLKDTMINISHSVADRTKKIFIKYNCVRTSDQNYNPKNPKTVCPFNMESVACGSTRRKIEIQSVELLHYLSFCDKQYFDKNCTELVHQKVNTSCNGKQKCEPLIWNESIFTWDDCIRISKFVNISFSCKAIPSNIPLQDESNVVGVAVGVTVGLITIVGVIIVYIWFVRRQHSSRDQPNKNNKEIENEYIIPCPVTQKNKSKQTNKDQKVNYIKSSNGNGIREQTKSSLFISADYFIVLEPNGTDHPLQHPNSNIYEMANPLNENEMDK</sequence>
<dbReference type="EMBL" id="CACVKT020005076">
    <property type="protein sequence ID" value="CAC5392887.1"/>
    <property type="molecule type" value="Genomic_DNA"/>
</dbReference>
<dbReference type="Gene3D" id="2.60.120.740">
    <property type="match status" value="1"/>
</dbReference>
<keyword evidence="2" id="KW-1133">Transmembrane helix</keyword>
<dbReference type="InterPro" id="IPR043159">
    <property type="entry name" value="Lectin_gal-bd_sf"/>
</dbReference>
<keyword evidence="2" id="KW-0812">Transmembrane</keyword>
<reference evidence="3 4" key="1">
    <citation type="submission" date="2020-06" db="EMBL/GenBank/DDBJ databases">
        <authorList>
            <person name="Li R."/>
            <person name="Bekaert M."/>
        </authorList>
    </citation>
    <scope>NUCLEOTIDE SEQUENCE [LARGE SCALE GENOMIC DNA]</scope>
    <source>
        <strain evidence="4">wild</strain>
    </source>
</reference>
<keyword evidence="2" id="KW-0472">Membrane</keyword>
<keyword evidence="4" id="KW-1185">Reference proteome</keyword>
<name>A0A6J8CDB9_MYTCO</name>
<gene>
    <name evidence="3" type="ORF">MCOR_27790</name>
</gene>
<feature type="transmembrane region" description="Helical" evidence="2">
    <location>
        <begin position="224"/>
        <end position="248"/>
    </location>
</feature>
<accession>A0A6J8CDB9</accession>